<proteinExistence type="inferred from homology"/>
<dbReference type="Pfam" id="PF02114">
    <property type="entry name" value="Phosducin"/>
    <property type="match status" value="1"/>
</dbReference>
<feature type="coiled-coil region" evidence="2">
    <location>
        <begin position="42"/>
        <end position="69"/>
    </location>
</feature>
<dbReference type="InterPro" id="IPR036249">
    <property type="entry name" value="Thioredoxin-like_sf"/>
</dbReference>
<feature type="region of interest" description="Disordered" evidence="3">
    <location>
        <begin position="205"/>
        <end position="237"/>
    </location>
</feature>
<organism evidence="5 6">
    <name type="scientific">Dispira parvispora</name>
    <dbReference type="NCBI Taxonomy" id="1520584"/>
    <lineage>
        <taxon>Eukaryota</taxon>
        <taxon>Fungi</taxon>
        <taxon>Fungi incertae sedis</taxon>
        <taxon>Zoopagomycota</taxon>
        <taxon>Kickxellomycotina</taxon>
        <taxon>Dimargaritomycetes</taxon>
        <taxon>Dimargaritales</taxon>
        <taxon>Dimargaritaceae</taxon>
        <taxon>Dispira</taxon>
    </lineage>
</organism>
<evidence type="ECO:0000256" key="3">
    <source>
        <dbReference type="SAM" id="MobiDB-lite"/>
    </source>
</evidence>
<reference evidence="5" key="1">
    <citation type="submission" date="2022-07" db="EMBL/GenBank/DDBJ databases">
        <title>Phylogenomic reconstructions and comparative analyses of Kickxellomycotina fungi.</title>
        <authorList>
            <person name="Reynolds N.K."/>
            <person name="Stajich J.E."/>
            <person name="Barry K."/>
            <person name="Grigoriev I.V."/>
            <person name="Crous P."/>
            <person name="Smith M.E."/>
        </authorList>
    </citation>
    <scope>NUCLEOTIDE SEQUENCE</scope>
    <source>
        <strain evidence="5">RSA 1196</strain>
    </source>
</reference>
<dbReference type="Proteomes" id="UP001150925">
    <property type="component" value="Unassembled WGS sequence"/>
</dbReference>
<dbReference type="InterPro" id="IPR024253">
    <property type="entry name" value="Phosducin_thioredoxin-like_dom"/>
</dbReference>
<protein>
    <submittedName>
        <fullName evidence="5">Phosducin</fullName>
    </submittedName>
</protein>
<keyword evidence="6" id="KW-1185">Reference proteome</keyword>
<dbReference type="InterPro" id="IPR051498">
    <property type="entry name" value="Phosducin-like_chap/apop_reg"/>
</dbReference>
<dbReference type="GO" id="GO:0005737">
    <property type="term" value="C:cytoplasm"/>
    <property type="evidence" value="ECO:0007669"/>
    <property type="project" value="TreeGrafter"/>
</dbReference>
<evidence type="ECO:0000313" key="6">
    <source>
        <dbReference type="Proteomes" id="UP001150925"/>
    </source>
</evidence>
<dbReference type="OrthoDB" id="45518at2759"/>
<dbReference type="GO" id="GO:0006457">
    <property type="term" value="P:protein folding"/>
    <property type="evidence" value="ECO:0007669"/>
    <property type="project" value="TreeGrafter"/>
</dbReference>
<dbReference type="Gene3D" id="3.40.30.10">
    <property type="entry name" value="Glutaredoxin"/>
    <property type="match status" value="1"/>
</dbReference>
<accession>A0A9W8AVJ5</accession>
<dbReference type="EMBL" id="JANBPY010000291">
    <property type="protein sequence ID" value="KAJ1967731.1"/>
    <property type="molecule type" value="Genomic_DNA"/>
</dbReference>
<evidence type="ECO:0000256" key="1">
    <source>
        <dbReference type="ARBA" id="ARBA00009686"/>
    </source>
</evidence>
<feature type="compositionally biased region" description="Basic and acidic residues" evidence="3">
    <location>
        <begin position="228"/>
        <end position="237"/>
    </location>
</feature>
<dbReference type="SUPFAM" id="SSF52833">
    <property type="entry name" value="Thioredoxin-like"/>
    <property type="match status" value="1"/>
</dbReference>
<feature type="domain" description="Phosducin" evidence="4">
    <location>
        <begin position="37"/>
        <end position="203"/>
    </location>
</feature>
<gene>
    <name evidence="5" type="primary">PLP2</name>
    <name evidence="5" type="ORF">IWQ62_001676</name>
</gene>
<keyword evidence="2" id="KW-0175">Coiled coil</keyword>
<evidence type="ECO:0000259" key="4">
    <source>
        <dbReference type="Pfam" id="PF02114"/>
    </source>
</evidence>
<dbReference type="PANTHER" id="PTHR45809">
    <property type="entry name" value="VIRAL IAP-ASSOCIATED FACTOR HOMOLOG"/>
    <property type="match status" value="1"/>
</dbReference>
<comment type="caution">
    <text evidence="5">The sequence shown here is derived from an EMBL/GenBank/DDBJ whole genome shotgun (WGS) entry which is preliminary data.</text>
</comment>
<dbReference type="CDD" id="cd02988">
    <property type="entry name" value="Phd_like_VIAF"/>
    <property type="match status" value="1"/>
</dbReference>
<dbReference type="AlphaFoldDB" id="A0A9W8AVJ5"/>
<comment type="similarity">
    <text evidence="1">Belongs to the phosducin family.</text>
</comment>
<name>A0A9W8AVJ5_9FUNG</name>
<evidence type="ECO:0000256" key="2">
    <source>
        <dbReference type="SAM" id="Coils"/>
    </source>
</evidence>
<sequence length="237" mass="27077">MALNPNEDTEWNDILRAKGILPPKEGPTEDELFEAHDQAVREAQEKHLSDKELDELDELEDEEDEEILRHYREQRIREMQAFAARAQFGELVQISEPDYKKQVTEASKEVWVVVHLFRDGIPACKLVNAHLAQLARKYPTVKFVKIISVECIHNYPDRNLPTLLVYGHGDMQQQLVGLGQWGGMATRVSDLEAYLERCGALPDHPDPSYSASKAEGSDDEVVQSSRRTYHDSDSDYD</sequence>
<evidence type="ECO:0000313" key="5">
    <source>
        <dbReference type="EMBL" id="KAJ1967731.1"/>
    </source>
</evidence>
<dbReference type="PANTHER" id="PTHR45809:SF3">
    <property type="entry name" value="VIRAL IAP-ASSOCIATED FACTOR HOMOLOG"/>
    <property type="match status" value="1"/>
</dbReference>